<proteinExistence type="predicted"/>
<evidence type="ECO:0000313" key="1">
    <source>
        <dbReference type="EMBL" id="KZM27819.1"/>
    </source>
</evidence>
<name>A0A163LI69_DIDRA</name>
<dbReference type="CDD" id="cd22191">
    <property type="entry name" value="DPBB_RlpA_EXP_N-like"/>
    <property type="match status" value="1"/>
</dbReference>
<gene>
    <name evidence="1" type="ORF">ST47_g1043</name>
</gene>
<dbReference type="EMBL" id="JYNV01000053">
    <property type="protein sequence ID" value="KZM27819.1"/>
    <property type="molecule type" value="Genomic_DNA"/>
</dbReference>
<organism evidence="1 2">
    <name type="scientific">Didymella rabiei</name>
    <name type="common">Chickpea ascochyta blight fungus</name>
    <name type="synonym">Mycosphaerella rabiei</name>
    <dbReference type="NCBI Taxonomy" id="5454"/>
    <lineage>
        <taxon>Eukaryota</taxon>
        <taxon>Fungi</taxon>
        <taxon>Dikarya</taxon>
        <taxon>Ascomycota</taxon>
        <taxon>Pezizomycotina</taxon>
        <taxon>Dothideomycetes</taxon>
        <taxon>Pleosporomycetidae</taxon>
        <taxon>Pleosporales</taxon>
        <taxon>Pleosporineae</taxon>
        <taxon>Didymellaceae</taxon>
        <taxon>Ascochyta</taxon>
    </lineage>
</organism>
<keyword evidence="2" id="KW-1185">Reference proteome</keyword>
<dbReference type="SUPFAM" id="SSF50685">
    <property type="entry name" value="Barwin-like endoglucanases"/>
    <property type="match status" value="1"/>
</dbReference>
<dbReference type="OrthoDB" id="623670at2759"/>
<accession>A0A163LI69</accession>
<protein>
    <submittedName>
        <fullName evidence="1">Uncharacterized protein</fullName>
    </submittedName>
</protein>
<reference evidence="1 2" key="1">
    <citation type="journal article" date="2016" name="Sci. Rep.">
        <title>Draft genome sequencing and secretome analysis of fungal phytopathogen Ascochyta rabiei provides insight into the necrotrophic effector repertoire.</title>
        <authorList>
            <person name="Verma S."/>
            <person name="Gazara R.K."/>
            <person name="Nizam S."/>
            <person name="Parween S."/>
            <person name="Chattopadhyay D."/>
            <person name="Verma P.K."/>
        </authorList>
    </citation>
    <scope>NUCLEOTIDE SEQUENCE [LARGE SCALE GENOMIC DNA]</scope>
    <source>
        <strain evidence="1 2">ArDII</strain>
    </source>
</reference>
<dbReference type="AlphaFoldDB" id="A0A163LI69"/>
<evidence type="ECO:0000313" key="2">
    <source>
        <dbReference type="Proteomes" id="UP000076837"/>
    </source>
</evidence>
<sequence length="395" mass="42672">MSVPMIPRKEIARKELPRGGVEEPPSAHLKEVGVTGTASTWDVPKEGQSKRRHMHFGAGAGWALSDRFDRALPPHRRYLGRSRRTLIVAVIVAFVCLLALIIGLAVGLSGKSKTQNLPLPNNTDHHTGDLTYYGPGLGACGVDSNDNDAIVSVSHFVFDAVQTGSDPNQNPLCGRKIRATRVDERTGKQVSIDVKVVDRCFLARARNGGKVGLGFTFTFFSRIGCFSVIDFCHALLGLLKANIKGEKLNDDSKAVMIQIATSLADMMGLTSILSRTNKDTTPIDYMNSHGSALHGKSSSSLIAARCPGCHESFVYPAGLHCPPSEIRGATAHRIAGVHWGQARQNEAGVLMKDGMIVGRLLWASTAGECRVVERANVRLVNLPPRLPREDSGAKR</sequence>
<dbReference type="STRING" id="5454.A0A163LI69"/>
<dbReference type="Gene3D" id="2.40.40.10">
    <property type="entry name" value="RlpA-like domain"/>
    <property type="match status" value="1"/>
</dbReference>
<comment type="caution">
    <text evidence="1">The sequence shown here is derived from an EMBL/GenBank/DDBJ whole genome shotgun (WGS) entry which is preliminary data.</text>
</comment>
<dbReference type="Proteomes" id="UP000076837">
    <property type="component" value="Unassembled WGS sequence"/>
</dbReference>
<dbReference type="InterPro" id="IPR036908">
    <property type="entry name" value="RlpA-like_sf"/>
</dbReference>